<sequence>MPTSTWRTITTVTAGENTDDQVFTLGLAESADGSGGHLIVQTSLQPPTEQDTATGMDTYCVMDDQGGVQYGGIEHVELDDTQLTIRFSEDVAEELSVDDGELQLELDLDEDATTRLRDGLRRTLTYGNPDQQPTLVGF</sequence>
<organism evidence="1 2">
    <name type="scientific">Kutzneria kofuensis</name>
    <dbReference type="NCBI Taxonomy" id="103725"/>
    <lineage>
        <taxon>Bacteria</taxon>
        <taxon>Bacillati</taxon>
        <taxon>Actinomycetota</taxon>
        <taxon>Actinomycetes</taxon>
        <taxon>Pseudonocardiales</taxon>
        <taxon>Pseudonocardiaceae</taxon>
        <taxon>Kutzneria</taxon>
    </lineage>
</organism>
<protein>
    <recommendedName>
        <fullName evidence="3">Immunity protein 10 of polymorphic toxin system</fullName>
    </recommendedName>
</protein>
<evidence type="ECO:0000313" key="1">
    <source>
        <dbReference type="EMBL" id="MBB5896548.1"/>
    </source>
</evidence>
<dbReference type="Pfam" id="PF15588">
    <property type="entry name" value="Imm10"/>
    <property type="match status" value="1"/>
</dbReference>
<dbReference type="InterPro" id="IPR028962">
    <property type="entry name" value="Imm10"/>
</dbReference>
<name>A0A7W9KPV2_9PSEU</name>
<gene>
    <name evidence="1" type="ORF">BJ998_007744</name>
</gene>
<dbReference type="Proteomes" id="UP000585638">
    <property type="component" value="Unassembled WGS sequence"/>
</dbReference>
<comment type="caution">
    <text evidence="1">The sequence shown here is derived from an EMBL/GenBank/DDBJ whole genome shotgun (WGS) entry which is preliminary data.</text>
</comment>
<dbReference type="AlphaFoldDB" id="A0A7W9KPV2"/>
<evidence type="ECO:0000313" key="2">
    <source>
        <dbReference type="Proteomes" id="UP000585638"/>
    </source>
</evidence>
<dbReference type="EMBL" id="JACHIR010000001">
    <property type="protein sequence ID" value="MBB5896548.1"/>
    <property type="molecule type" value="Genomic_DNA"/>
</dbReference>
<proteinExistence type="predicted"/>
<accession>A0A7W9KPV2</accession>
<reference evidence="1 2" key="1">
    <citation type="submission" date="2020-08" db="EMBL/GenBank/DDBJ databases">
        <title>Sequencing the genomes of 1000 actinobacteria strains.</title>
        <authorList>
            <person name="Klenk H.-P."/>
        </authorList>
    </citation>
    <scope>NUCLEOTIDE SEQUENCE [LARGE SCALE GENOMIC DNA]</scope>
    <source>
        <strain evidence="1 2">DSM 43851</strain>
    </source>
</reference>
<dbReference type="RefSeq" id="WP_184868186.1">
    <property type="nucleotide sequence ID" value="NZ_BAAAWY010000016.1"/>
</dbReference>
<evidence type="ECO:0008006" key="3">
    <source>
        <dbReference type="Google" id="ProtNLM"/>
    </source>
</evidence>
<keyword evidence="2" id="KW-1185">Reference proteome</keyword>